<comment type="subcellular location">
    <subcellularLocation>
        <location evidence="2">Membrane</location>
        <topology evidence="2">Multi-pass membrane protein</topology>
    </subcellularLocation>
</comment>
<evidence type="ECO:0000256" key="2">
    <source>
        <dbReference type="ARBA" id="ARBA00004141"/>
    </source>
</evidence>
<evidence type="ECO:0000256" key="6">
    <source>
        <dbReference type="ARBA" id="ARBA00022989"/>
    </source>
</evidence>
<organism evidence="8 9">
    <name type="scientific">Gonium pectorale</name>
    <name type="common">Green alga</name>
    <dbReference type="NCBI Taxonomy" id="33097"/>
    <lineage>
        <taxon>Eukaryota</taxon>
        <taxon>Viridiplantae</taxon>
        <taxon>Chlorophyta</taxon>
        <taxon>core chlorophytes</taxon>
        <taxon>Chlorophyceae</taxon>
        <taxon>CS clade</taxon>
        <taxon>Chlamydomonadales</taxon>
        <taxon>Volvocaceae</taxon>
        <taxon>Gonium</taxon>
    </lineage>
</organism>
<dbReference type="InterPro" id="IPR039653">
    <property type="entry name" value="Prenyltransferase"/>
</dbReference>
<dbReference type="FunFam" id="1.20.120.1780:FF:000001">
    <property type="entry name" value="4-hydroxybenzoate octaprenyltransferase"/>
    <property type="match status" value="1"/>
</dbReference>
<dbReference type="EMBL" id="LSYV01000022">
    <property type="protein sequence ID" value="KXZ49442.1"/>
    <property type="molecule type" value="Genomic_DNA"/>
</dbReference>
<evidence type="ECO:0000256" key="4">
    <source>
        <dbReference type="ARBA" id="ARBA00022679"/>
    </source>
</evidence>
<evidence type="ECO:0000256" key="7">
    <source>
        <dbReference type="ARBA" id="ARBA00023136"/>
    </source>
</evidence>
<dbReference type="GO" id="GO:0016765">
    <property type="term" value="F:transferase activity, transferring alkyl or aryl (other than methyl) groups"/>
    <property type="evidence" value="ECO:0007669"/>
    <property type="project" value="InterPro"/>
</dbReference>
<dbReference type="Gene3D" id="1.20.120.1780">
    <property type="entry name" value="UbiA prenyltransferase"/>
    <property type="match status" value="1"/>
</dbReference>
<dbReference type="PANTHER" id="PTHR11048:SF28">
    <property type="entry name" value="4-HYDROXYBENZOATE POLYPRENYLTRANSFERASE, MITOCHONDRIAL"/>
    <property type="match status" value="1"/>
</dbReference>
<evidence type="ECO:0000256" key="3">
    <source>
        <dbReference type="ARBA" id="ARBA00005985"/>
    </source>
</evidence>
<accession>A0A150GHY1</accession>
<keyword evidence="4" id="KW-0808">Transferase</keyword>
<gene>
    <name evidence="8" type="ORF">GPECTOR_21g668</name>
</gene>
<dbReference type="Proteomes" id="UP000075714">
    <property type="component" value="Unassembled WGS sequence"/>
</dbReference>
<evidence type="ECO:0008006" key="10">
    <source>
        <dbReference type="Google" id="ProtNLM"/>
    </source>
</evidence>
<comment type="similarity">
    <text evidence="3">Belongs to the UbiA prenyltransferase family.</text>
</comment>
<evidence type="ECO:0000256" key="1">
    <source>
        <dbReference type="ARBA" id="ARBA00001946"/>
    </source>
</evidence>
<comment type="caution">
    <text evidence="8">The sequence shown here is derived from an EMBL/GenBank/DDBJ whole genome shotgun (WGS) entry which is preliminary data.</text>
</comment>
<keyword evidence="7" id="KW-0472">Membrane</keyword>
<reference evidence="9" key="1">
    <citation type="journal article" date="2016" name="Nat. Commun.">
        <title>The Gonium pectorale genome demonstrates co-option of cell cycle regulation during the evolution of multicellularity.</title>
        <authorList>
            <person name="Hanschen E.R."/>
            <person name="Marriage T.N."/>
            <person name="Ferris P.J."/>
            <person name="Hamaji T."/>
            <person name="Toyoda A."/>
            <person name="Fujiyama A."/>
            <person name="Neme R."/>
            <person name="Noguchi H."/>
            <person name="Minakuchi Y."/>
            <person name="Suzuki M."/>
            <person name="Kawai-Toyooka H."/>
            <person name="Smith D.R."/>
            <person name="Sparks H."/>
            <person name="Anderson J."/>
            <person name="Bakaric R."/>
            <person name="Luria V."/>
            <person name="Karger A."/>
            <person name="Kirschner M.W."/>
            <person name="Durand P.M."/>
            <person name="Michod R.E."/>
            <person name="Nozaki H."/>
            <person name="Olson B.J."/>
        </authorList>
    </citation>
    <scope>NUCLEOTIDE SEQUENCE [LARGE SCALE GENOMIC DNA]</scope>
    <source>
        <strain evidence="9">NIES-2863</strain>
    </source>
</reference>
<evidence type="ECO:0000256" key="5">
    <source>
        <dbReference type="ARBA" id="ARBA00022692"/>
    </source>
</evidence>
<sequence>MRSRPRCNLDDPFPTFANPHTLLQPQAFLGLTINWGALMGYAAVAGSCDWSVVLPLYGAGVTWTLVYDTIYAHQDKRDDVVAGVKSTALLFGERSKAWFSAFTAATAASLAAAGAAAGCGLPYYAGVAAMVGHMGWQISTVDLSNGPDCSAKFVSNKIAGGLLLAGIVADRLLAAAAAAAL</sequence>
<evidence type="ECO:0000313" key="9">
    <source>
        <dbReference type="Proteomes" id="UP000075714"/>
    </source>
</evidence>
<dbReference type="Pfam" id="PF01040">
    <property type="entry name" value="UbiA"/>
    <property type="match status" value="1"/>
</dbReference>
<proteinExistence type="inferred from homology"/>
<dbReference type="GO" id="GO:0006744">
    <property type="term" value="P:ubiquinone biosynthetic process"/>
    <property type="evidence" value="ECO:0007669"/>
    <property type="project" value="TreeGrafter"/>
</dbReference>
<keyword evidence="9" id="KW-1185">Reference proteome</keyword>
<dbReference type="STRING" id="33097.A0A150GHY1"/>
<evidence type="ECO:0000313" key="8">
    <source>
        <dbReference type="EMBL" id="KXZ49442.1"/>
    </source>
</evidence>
<dbReference type="GO" id="GO:0005743">
    <property type="term" value="C:mitochondrial inner membrane"/>
    <property type="evidence" value="ECO:0007669"/>
    <property type="project" value="TreeGrafter"/>
</dbReference>
<dbReference type="AlphaFoldDB" id="A0A150GHY1"/>
<keyword evidence="5" id="KW-0812">Transmembrane</keyword>
<dbReference type="InterPro" id="IPR000537">
    <property type="entry name" value="UbiA_prenyltransferase"/>
</dbReference>
<dbReference type="PANTHER" id="PTHR11048">
    <property type="entry name" value="PRENYLTRANSFERASES"/>
    <property type="match status" value="1"/>
</dbReference>
<name>A0A150GHY1_GONPE</name>
<protein>
    <recommendedName>
        <fullName evidence="10">4-hydroxybenzoate polyprenyltransferase, mitochondrial</fullName>
    </recommendedName>
</protein>
<dbReference type="OrthoDB" id="18170at2759"/>
<comment type="cofactor">
    <cofactor evidence="1">
        <name>Mg(2+)</name>
        <dbReference type="ChEBI" id="CHEBI:18420"/>
    </cofactor>
</comment>
<keyword evidence="6" id="KW-1133">Transmembrane helix</keyword>